<name>A0AC34GVA0_9BILA</name>
<organism evidence="1 2">
    <name type="scientific">Panagrolaimus sp. ES5</name>
    <dbReference type="NCBI Taxonomy" id="591445"/>
    <lineage>
        <taxon>Eukaryota</taxon>
        <taxon>Metazoa</taxon>
        <taxon>Ecdysozoa</taxon>
        <taxon>Nematoda</taxon>
        <taxon>Chromadorea</taxon>
        <taxon>Rhabditida</taxon>
        <taxon>Tylenchina</taxon>
        <taxon>Panagrolaimomorpha</taxon>
        <taxon>Panagrolaimoidea</taxon>
        <taxon>Panagrolaimidae</taxon>
        <taxon>Panagrolaimus</taxon>
    </lineage>
</organism>
<sequence>MNEIMCSDIKNPIKAEKILVISGATMICDLLSHVLFDEGGILFAHSPFYHRFLNDFIDRGLIDIVSIPTMFEGSNKAERKVELYQQAFQKAISKRKSVNAILIVNPRNPDGGYWLLSELKHVIDWAVKENNLYVILDEIYDLSVYDPIEGKPFESAIRIFDQDPTLDRNRLIWMSGLSKNFSLPGLRTAAMYTPNAEVLAATRRFLMLQGPNATTEFIAREILGYLDRIKNVFLKENLKQLRKCRDKTIAWLEEVKRETKKDIKWIQPRAGFFILIDFSCISLKYQLQIFALIQ</sequence>
<evidence type="ECO:0000313" key="2">
    <source>
        <dbReference type="WBParaSite" id="ES5_v2.g8786.t1"/>
    </source>
</evidence>
<reference evidence="2" key="1">
    <citation type="submission" date="2022-11" db="UniProtKB">
        <authorList>
            <consortium name="WormBaseParasite"/>
        </authorList>
    </citation>
    <scope>IDENTIFICATION</scope>
</reference>
<dbReference type="WBParaSite" id="ES5_v2.g8786.t1">
    <property type="protein sequence ID" value="ES5_v2.g8786.t1"/>
    <property type="gene ID" value="ES5_v2.g8786"/>
</dbReference>
<dbReference type="Proteomes" id="UP000887579">
    <property type="component" value="Unplaced"/>
</dbReference>
<accession>A0AC34GVA0</accession>
<protein>
    <submittedName>
        <fullName evidence="2">Aminotransferase class I/classII domain-containing protein</fullName>
    </submittedName>
</protein>
<proteinExistence type="predicted"/>
<evidence type="ECO:0000313" key="1">
    <source>
        <dbReference type="Proteomes" id="UP000887579"/>
    </source>
</evidence>